<evidence type="ECO:0000313" key="2">
    <source>
        <dbReference type="Proteomes" id="UP001054837"/>
    </source>
</evidence>
<reference evidence="1 2" key="1">
    <citation type="submission" date="2021-06" db="EMBL/GenBank/DDBJ databases">
        <title>Caerostris darwini draft genome.</title>
        <authorList>
            <person name="Kono N."/>
            <person name="Arakawa K."/>
        </authorList>
    </citation>
    <scope>NUCLEOTIDE SEQUENCE [LARGE SCALE GENOMIC DNA]</scope>
</reference>
<proteinExistence type="predicted"/>
<keyword evidence="2" id="KW-1185">Reference proteome</keyword>
<sequence length="95" mass="10830">MLAMKQLIIVSYQSSCHEATYSDDFNSSDACMPECLTLPHSGCYSIAPKFLANKLNETVYHSDDFKTLPNMLHEAAYYISLTYQMFANTYRSLHS</sequence>
<evidence type="ECO:0000313" key="1">
    <source>
        <dbReference type="EMBL" id="GIX79969.1"/>
    </source>
</evidence>
<dbReference type="EMBL" id="BPLQ01001248">
    <property type="protein sequence ID" value="GIX79969.1"/>
    <property type="molecule type" value="Genomic_DNA"/>
</dbReference>
<gene>
    <name evidence="1" type="ORF">CDAR_577341</name>
</gene>
<dbReference type="Proteomes" id="UP001054837">
    <property type="component" value="Unassembled WGS sequence"/>
</dbReference>
<organism evidence="1 2">
    <name type="scientific">Caerostris darwini</name>
    <dbReference type="NCBI Taxonomy" id="1538125"/>
    <lineage>
        <taxon>Eukaryota</taxon>
        <taxon>Metazoa</taxon>
        <taxon>Ecdysozoa</taxon>
        <taxon>Arthropoda</taxon>
        <taxon>Chelicerata</taxon>
        <taxon>Arachnida</taxon>
        <taxon>Araneae</taxon>
        <taxon>Araneomorphae</taxon>
        <taxon>Entelegynae</taxon>
        <taxon>Araneoidea</taxon>
        <taxon>Araneidae</taxon>
        <taxon>Caerostris</taxon>
    </lineage>
</organism>
<protein>
    <submittedName>
        <fullName evidence="1">Uncharacterized protein</fullName>
    </submittedName>
</protein>
<dbReference type="AlphaFoldDB" id="A0AAV4N6G7"/>
<accession>A0AAV4N6G7</accession>
<comment type="caution">
    <text evidence="1">The sequence shown here is derived from an EMBL/GenBank/DDBJ whole genome shotgun (WGS) entry which is preliminary data.</text>
</comment>
<name>A0AAV4N6G7_9ARAC</name>